<evidence type="ECO:0000256" key="7">
    <source>
        <dbReference type="SAM" id="MobiDB-lite"/>
    </source>
</evidence>
<organism evidence="8 9">
    <name type="scientific">Bradyrhizobium frederickii</name>
    <dbReference type="NCBI Taxonomy" id="2560054"/>
    <lineage>
        <taxon>Bacteria</taxon>
        <taxon>Pseudomonadati</taxon>
        <taxon>Pseudomonadota</taxon>
        <taxon>Alphaproteobacteria</taxon>
        <taxon>Hyphomicrobiales</taxon>
        <taxon>Nitrobacteraceae</taxon>
        <taxon>Bradyrhizobium</taxon>
    </lineage>
</organism>
<evidence type="ECO:0000313" key="9">
    <source>
        <dbReference type="Proteomes" id="UP000297700"/>
    </source>
</evidence>
<comment type="subcellular location">
    <subcellularLocation>
        <location evidence="6">Cytoplasm</location>
    </subcellularLocation>
</comment>
<comment type="function">
    <text evidence="6">Specifically methylates the N4 position of cytidine in position 1402 (C1402) of 16S rRNA.</text>
</comment>
<keyword evidence="3 6" id="KW-0489">Methyltransferase</keyword>
<feature type="binding site" evidence="6">
    <location>
        <position position="114"/>
    </location>
    <ligand>
        <name>S-adenosyl-L-methionine</name>
        <dbReference type="ChEBI" id="CHEBI:59789"/>
    </ligand>
</feature>
<dbReference type="Proteomes" id="UP000297700">
    <property type="component" value="Unassembled WGS sequence"/>
</dbReference>
<protein>
    <recommendedName>
        <fullName evidence="6">Ribosomal RNA small subunit methyltransferase H</fullName>
        <ecNumber evidence="6">2.1.1.199</ecNumber>
    </recommendedName>
    <alternativeName>
        <fullName evidence="6">16S rRNA m(4)C1402 methyltransferase</fullName>
    </alternativeName>
    <alternativeName>
        <fullName evidence="6">rRNA (cytosine-N(4)-)-methyltransferase RsmH</fullName>
    </alternativeName>
</protein>
<dbReference type="GO" id="GO:0070475">
    <property type="term" value="P:rRNA base methylation"/>
    <property type="evidence" value="ECO:0007669"/>
    <property type="project" value="UniProtKB-UniRule"/>
</dbReference>
<evidence type="ECO:0000256" key="6">
    <source>
        <dbReference type="HAMAP-Rule" id="MF_01007"/>
    </source>
</evidence>
<dbReference type="Pfam" id="PF01795">
    <property type="entry name" value="Methyltransf_5"/>
    <property type="match status" value="1"/>
</dbReference>
<comment type="caution">
    <text evidence="8">The sequence shown here is derived from an EMBL/GenBank/DDBJ whole genome shotgun (WGS) entry which is preliminary data.</text>
</comment>
<sequence length="391" mass="42171">MAARQIPLGTLGLRPGTTGLGNHAGLGLCRGTAATRNDSRRYGLVRPRSRLDVRQRLRQAWRMSSAPHIPVLGREAIAHLAPRDGGIYVDATFGAGGYSRAILEVPGTRLIAIDRDRTAITGGAELVERSAGRLALVEDRFSNLADVCAAQGIDTVDGVVMDVGVSSMQLDQAGRGFSFRLDGPLDMRMGQSGPTAADVVARASEGDLADIIYQLGEERHSRRIARAIVADRKDTPFTTTRALAELVARVVRSKPGDIHPATRTFQALRIFVNEELEELQTALAAAERVLTPGGRLVVVSFHSLEDRIVKNFLSERSKTGGGSRHLPEVAQVPPSFQLLTRRPIVAGDDEVAHNPRARSAKLRAAERTSAPAHQDGEQSSWPRLSDVMRGG</sequence>
<feature type="region of interest" description="Disordered" evidence="7">
    <location>
        <begin position="347"/>
        <end position="391"/>
    </location>
</feature>
<feature type="binding site" evidence="6">
    <location>
        <begin position="96"/>
        <end position="98"/>
    </location>
    <ligand>
        <name>S-adenosyl-L-methionine</name>
        <dbReference type="ChEBI" id="CHEBI:59789"/>
    </ligand>
</feature>
<name>A0A4Y9PEX1_9BRAD</name>
<evidence type="ECO:0000256" key="1">
    <source>
        <dbReference type="ARBA" id="ARBA00010396"/>
    </source>
</evidence>
<dbReference type="EC" id="2.1.1.199" evidence="6"/>
<feature type="binding site" evidence="6">
    <location>
        <position position="141"/>
    </location>
    <ligand>
        <name>S-adenosyl-L-methionine</name>
        <dbReference type="ChEBI" id="CHEBI:59789"/>
    </ligand>
</feature>
<evidence type="ECO:0000256" key="3">
    <source>
        <dbReference type="ARBA" id="ARBA00022603"/>
    </source>
</evidence>
<accession>A0A4Y9PEX1</accession>
<evidence type="ECO:0000256" key="4">
    <source>
        <dbReference type="ARBA" id="ARBA00022679"/>
    </source>
</evidence>
<dbReference type="EMBL" id="SPQS01000003">
    <property type="protein sequence ID" value="TFV78939.1"/>
    <property type="molecule type" value="Genomic_DNA"/>
</dbReference>
<keyword evidence="2 6" id="KW-0698">rRNA processing</keyword>
<dbReference type="SUPFAM" id="SSF81799">
    <property type="entry name" value="Putative methyltransferase TM0872, insert domain"/>
    <property type="match status" value="1"/>
</dbReference>
<feature type="binding site" evidence="6">
    <location>
        <position position="162"/>
    </location>
    <ligand>
        <name>S-adenosyl-L-methionine</name>
        <dbReference type="ChEBI" id="CHEBI:59789"/>
    </ligand>
</feature>
<evidence type="ECO:0000256" key="2">
    <source>
        <dbReference type="ARBA" id="ARBA00022552"/>
    </source>
</evidence>
<dbReference type="NCBIfam" id="TIGR00006">
    <property type="entry name" value="16S rRNA (cytosine(1402)-N(4))-methyltransferase RsmH"/>
    <property type="match status" value="1"/>
</dbReference>
<dbReference type="FunFam" id="1.10.150.170:FF:000003">
    <property type="entry name" value="Ribosomal RNA small subunit methyltransferase H"/>
    <property type="match status" value="1"/>
</dbReference>
<dbReference type="PANTHER" id="PTHR11265">
    <property type="entry name" value="S-ADENOSYL-METHYLTRANSFERASE MRAW"/>
    <property type="match status" value="1"/>
</dbReference>
<dbReference type="GO" id="GO:0005737">
    <property type="term" value="C:cytoplasm"/>
    <property type="evidence" value="ECO:0007669"/>
    <property type="project" value="UniProtKB-SubCell"/>
</dbReference>
<dbReference type="InterPro" id="IPR029063">
    <property type="entry name" value="SAM-dependent_MTases_sf"/>
</dbReference>
<dbReference type="SUPFAM" id="SSF53335">
    <property type="entry name" value="S-adenosyl-L-methionine-dependent methyltransferases"/>
    <property type="match status" value="1"/>
</dbReference>
<keyword evidence="6" id="KW-0963">Cytoplasm</keyword>
<gene>
    <name evidence="6 8" type="primary">rsmH</name>
    <name evidence="8" type="ORF">E4K64_07125</name>
</gene>
<dbReference type="InterPro" id="IPR002903">
    <property type="entry name" value="RsmH"/>
</dbReference>
<reference evidence="8 9" key="1">
    <citation type="submission" date="2019-03" db="EMBL/GenBank/DDBJ databases">
        <title>Bradyrhizobium strains diversity.</title>
        <authorList>
            <person name="Urquiaga M.C.O."/>
            <person name="Hungria M."/>
            <person name="Delamuta J.R.M."/>
            <person name="Klepa M.S."/>
        </authorList>
    </citation>
    <scope>NUCLEOTIDE SEQUENCE [LARGE SCALE GENOMIC DNA]</scope>
    <source>
        <strain evidence="8 9">CNPSo 3426</strain>
    </source>
</reference>
<dbReference type="PANTHER" id="PTHR11265:SF0">
    <property type="entry name" value="12S RRNA N4-METHYLCYTIDINE METHYLTRANSFERASE"/>
    <property type="match status" value="1"/>
</dbReference>
<evidence type="ECO:0000313" key="8">
    <source>
        <dbReference type="EMBL" id="TFV78939.1"/>
    </source>
</evidence>
<dbReference type="GO" id="GO:0071424">
    <property type="term" value="F:rRNA (cytosine-N4-)-methyltransferase activity"/>
    <property type="evidence" value="ECO:0007669"/>
    <property type="project" value="UniProtKB-UniRule"/>
</dbReference>
<proteinExistence type="inferred from homology"/>
<dbReference type="AlphaFoldDB" id="A0A4Y9PEX1"/>
<comment type="catalytic activity">
    <reaction evidence="6">
        <text>cytidine(1402) in 16S rRNA + S-adenosyl-L-methionine = N(4)-methylcytidine(1402) in 16S rRNA + S-adenosyl-L-homocysteine + H(+)</text>
        <dbReference type="Rhea" id="RHEA:42928"/>
        <dbReference type="Rhea" id="RHEA-COMP:10286"/>
        <dbReference type="Rhea" id="RHEA-COMP:10287"/>
        <dbReference type="ChEBI" id="CHEBI:15378"/>
        <dbReference type="ChEBI" id="CHEBI:57856"/>
        <dbReference type="ChEBI" id="CHEBI:59789"/>
        <dbReference type="ChEBI" id="CHEBI:74506"/>
        <dbReference type="ChEBI" id="CHEBI:82748"/>
        <dbReference type="EC" id="2.1.1.199"/>
    </reaction>
</comment>
<dbReference type="Gene3D" id="1.10.150.170">
    <property type="entry name" value="Putative methyltransferase TM0872, insert domain"/>
    <property type="match status" value="1"/>
</dbReference>
<feature type="binding site" evidence="6">
    <location>
        <position position="169"/>
    </location>
    <ligand>
        <name>S-adenosyl-L-methionine</name>
        <dbReference type="ChEBI" id="CHEBI:59789"/>
    </ligand>
</feature>
<keyword evidence="5 6" id="KW-0949">S-adenosyl-L-methionine</keyword>
<evidence type="ECO:0000256" key="5">
    <source>
        <dbReference type="ARBA" id="ARBA00022691"/>
    </source>
</evidence>
<dbReference type="InterPro" id="IPR023397">
    <property type="entry name" value="SAM-dep_MeTrfase_MraW_recog"/>
</dbReference>
<dbReference type="Gene3D" id="3.40.50.150">
    <property type="entry name" value="Vaccinia Virus protein VP39"/>
    <property type="match status" value="1"/>
</dbReference>
<comment type="similarity">
    <text evidence="1 6">Belongs to the methyltransferase superfamily. RsmH family.</text>
</comment>
<dbReference type="HAMAP" id="MF_01007">
    <property type="entry name" value="16SrRNA_methyltr_H"/>
    <property type="match status" value="1"/>
</dbReference>
<keyword evidence="4 6" id="KW-0808">Transferase</keyword>